<accession>A0AAU9KCL7</accession>
<keyword evidence="1" id="KW-0472">Membrane</keyword>
<protein>
    <submittedName>
        <fullName evidence="3">Uncharacterized protein</fullName>
    </submittedName>
</protein>
<keyword evidence="2" id="KW-0732">Signal</keyword>
<keyword evidence="4" id="KW-1185">Reference proteome</keyword>
<organism evidence="3 4">
    <name type="scientific">Blepharisma stoltei</name>
    <dbReference type="NCBI Taxonomy" id="1481888"/>
    <lineage>
        <taxon>Eukaryota</taxon>
        <taxon>Sar</taxon>
        <taxon>Alveolata</taxon>
        <taxon>Ciliophora</taxon>
        <taxon>Postciliodesmatophora</taxon>
        <taxon>Heterotrichea</taxon>
        <taxon>Heterotrichida</taxon>
        <taxon>Blepharismidae</taxon>
        <taxon>Blepharisma</taxon>
    </lineage>
</organism>
<name>A0AAU9KCL7_9CILI</name>
<reference evidence="3" key="1">
    <citation type="submission" date="2021-09" db="EMBL/GenBank/DDBJ databases">
        <authorList>
            <consortium name="AG Swart"/>
            <person name="Singh M."/>
            <person name="Singh A."/>
            <person name="Seah K."/>
            <person name="Emmerich C."/>
        </authorList>
    </citation>
    <scope>NUCLEOTIDE SEQUENCE</scope>
    <source>
        <strain evidence="3">ATCC30299</strain>
    </source>
</reference>
<dbReference type="PROSITE" id="PS51257">
    <property type="entry name" value="PROKAR_LIPOPROTEIN"/>
    <property type="match status" value="1"/>
</dbReference>
<evidence type="ECO:0000313" key="3">
    <source>
        <dbReference type="EMBL" id="CAG9335222.1"/>
    </source>
</evidence>
<evidence type="ECO:0000256" key="2">
    <source>
        <dbReference type="SAM" id="SignalP"/>
    </source>
</evidence>
<keyword evidence="1" id="KW-0812">Transmembrane</keyword>
<dbReference type="EMBL" id="CAJZBQ010000062">
    <property type="protein sequence ID" value="CAG9335222.1"/>
    <property type="molecule type" value="Genomic_DNA"/>
</dbReference>
<sequence>MEKCSHSHFTFFFFFLTFFLSSCGTIVQLNDLSEIRVSQNSNEYLLLDYFFAGPNLTYELSGSYLNNLQSPIPSISQRMTLYSSFQKAASNLPPNNFQLIQQNAVYRNIIYTLEGQLLSFWDISDLMSIKLLSAQAISGGKLLGFYQIYDSVNSGFMILQNISNGYLVSFYNETEPYKVSLVAGLQITIETDMELTGFSVYPIFNDIFTFILVKSQIYVIKFNPQNSTASIYYIFNSTSLQANSFSPIYFYYDSLNGYICDAENGVFALNLGNFFSEAIMTFNVNLLLRIPLSLGEIYSCTCNSQNLFVGTSQGIVDYKVPDMTFAQEYDRDLEKYENLELEGLSRLESVWNRISGYFTSNISTNFRIYNPTETYYGHLALSEYTTNLFGTEALLCETPPYTWIDGLPFFIFSTPNYLYVYQYNLPAMTTVAINNNYTFVGNLKVSNSKDEIIVPVTIYATDPTSMEIYNWRGLYLGNGYQQPYQINLYASIRIEENSGELYLPLSNYFSGQNISYSLSPFQQTDSGNITVINPPKYLLASSISVTPKLSFSPVLIMSENNFIQLLVAIPTDSAESYVFSFDNNGIPTLSHQISCTNSSMTSSNGVTFVYYIRYLIIECIFQDPSTGVYDVDWDIYTFETSYEYKYLRTHKWFQILNSAKIISLCMWNIAALRGDQVEIYSLNATDTTLTALPSINTNSIIGIPQFMPIDIATIYPGSCWSLYAYDFDAGLIWMNLTSFQAPYQVTVLGIAGSVKDIYTKITYANNKIYIISPQSEASNSFVAAEIPFHYTISGLEYLPIFPECIYTSISADYRFVAVLCENIKSNQIMIFDSFDFTFENLYAAVPISRVGSACIFYSNSIALLYVYEGESLQTYVLAQSVDNFMPPSSSSLLPSYSQTEVVWAKIEFNFTSPVTEEQTFDFMLTAENGYRNKTTIISIDLVPRGTVVLANADFDLSSSNLTSGNTIEVLKTQITENVPLQAVKGNNIKFGVFDTKKDDLMMDEQDCSAVSPICIASKYNLNEAIWQNHSSYDSCAFENTFYVSGSNEIFEYNLSAYPYSLKNIYNLSQIREAFLTNCYKIYTTPIQGILIASCYVYPAQNSMYPTIYLFVINLNDLPNSTLVPQTYLAASIEVADQQPCPLIYVYNLQCIDIYELQPANSTYTLVWISNINSEEIGVSMLQINSIMYLNQTDIILSDISSGFLWIKASISNRNKISYELYGQYTFPSRFIDDKSYYTSAALLSDQKTILATENNGKALLINICDAGLIAKSEFPQLADETNEWMYSLYVYEPQTLALYPISNSTFLWIRVLNYSESFDNCVYTDIPIGTDLNYFGQLKIFVTQETAVSLRFILLLQYTNSIQYSIILGEIRLSPIATFAPIEGFSAKTLKLVGYIDESGSQEAVGKFGLQWGKSKGEEKTSSHLDWYSRWYVWVSIIGGITLVVVALIIAIKKRRKRRRLVSISLLSIDKQYRYSISDL</sequence>
<feature type="transmembrane region" description="Helical" evidence="1">
    <location>
        <begin position="1431"/>
        <end position="1452"/>
    </location>
</feature>
<evidence type="ECO:0000313" key="4">
    <source>
        <dbReference type="Proteomes" id="UP001162131"/>
    </source>
</evidence>
<feature type="signal peptide" evidence="2">
    <location>
        <begin position="1"/>
        <end position="24"/>
    </location>
</feature>
<evidence type="ECO:0000256" key="1">
    <source>
        <dbReference type="SAM" id="Phobius"/>
    </source>
</evidence>
<proteinExistence type="predicted"/>
<dbReference type="Proteomes" id="UP001162131">
    <property type="component" value="Unassembled WGS sequence"/>
</dbReference>
<feature type="chain" id="PRO_5044020965" evidence="2">
    <location>
        <begin position="25"/>
        <end position="1480"/>
    </location>
</feature>
<keyword evidence="1" id="KW-1133">Transmembrane helix</keyword>
<comment type="caution">
    <text evidence="3">The sequence shown here is derived from an EMBL/GenBank/DDBJ whole genome shotgun (WGS) entry which is preliminary data.</text>
</comment>
<gene>
    <name evidence="3" type="ORF">BSTOLATCC_MIC63700</name>
</gene>